<dbReference type="NCBIfam" id="TIGR00132">
    <property type="entry name" value="gatA"/>
    <property type="match status" value="1"/>
</dbReference>
<dbReference type="AlphaFoldDB" id="A0A2M7CHV9"/>
<dbReference type="PANTHER" id="PTHR11895:SF151">
    <property type="entry name" value="GLUTAMYL-TRNA(GLN) AMIDOTRANSFERASE SUBUNIT A"/>
    <property type="match status" value="1"/>
</dbReference>
<dbReference type="InterPro" id="IPR023631">
    <property type="entry name" value="Amidase_dom"/>
</dbReference>
<keyword evidence="4 7" id="KW-0067">ATP-binding</keyword>
<dbReference type="InterPro" id="IPR000120">
    <property type="entry name" value="Amidase"/>
</dbReference>
<gene>
    <name evidence="7 9" type="primary">gatA</name>
    <name evidence="9" type="ORF">COS38_02735</name>
</gene>
<dbReference type="HAMAP" id="MF_00120">
    <property type="entry name" value="GatA"/>
    <property type="match status" value="1"/>
</dbReference>
<dbReference type="EC" id="6.3.5.7" evidence="7"/>
<dbReference type="EMBL" id="PEUM01000078">
    <property type="protein sequence ID" value="PIV25223.1"/>
    <property type="molecule type" value="Genomic_DNA"/>
</dbReference>
<feature type="active site" description="Charge relay system" evidence="7">
    <location>
        <position position="154"/>
    </location>
</feature>
<dbReference type="Pfam" id="PF01425">
    <property type="entry name" value="Amidase"/>
    <property type="match status" value="1"/>
</dbReference>
<organism evidence="9 10">
    <name type="scientific">Candidatus Berkelbacteria bacterium CG03_land_8_20_14_0_80_40_36</name>
    <dbReference type="NCBI Taxonomy" id="1974509"/>
    <lineage>
        <taxon>Bacteria</taxon>
        <taxon>Candidatus Berkelbacteria</taxon>
    </lineage>
</organism>
<evidence type="ECO:0000256" key="1">
    <source>
        <dbReference type="ARBA" id="ARBA00008069"/>
    </source>
</evidence>
<evidence type="ECO:0000259" key="8">
    <source>
        <dbReference type="Pfam" id="PF01425"/>
    </source>
</evidence>
<evidence type="ECO:0000256" key="5">
    <source>
        <dbReference type="ARBA" id="ARBA00022917"/>
    </source>
</evidence>
<reference evidence="10" key="1">
    <citation type="submission" date="2017-09" db="EMBL/GenBank/DDBJ databases">
        <title>Depth-based differentiation of microbial function through sediment-hosted aquifers and enrichment of novel symbionts in the deep terrestrial subsurface.</title>
        <authorList>
            <person name="Probst A.J."/>
            <person name="Ladd B."/>
            <person name="Jarett J.K."/>
            <person name="Geller-Mcgrath D.E."/>
            <person name="Sieber C.M.K."/>
            <person name="Emerson J.B."/>
            <person name="Anantharaman K."/>
            <person name="Thomas B.C."/>
            <person name="Malmstrom R."/>
            <person name="Stieglmeier M."/>
            <person name="Klingl A."/>
            <person name="Woyke T."/>
            <person name="Ryan C.M."/>
            <person name="Banfield J.F."/>
        </authorList>
    </citation>
    <scope>NUCLEOTIDE SEQUENCE [LARGE SCALE GENOMIC DNA]</scope>
</reference>
<evidence type="ECO:0000313" key="9">
    <source>
        <dbReference type="EMBL" id="PIV25223.1"/>
    </source>
</evidence>
<name>A0A2M7CHV9_9BACT</name>
<feature type="domain" description="Amidase" evidence="8">
    <location>
        <begin position="25"/>
        <end position="452"/>
    </location>
</feature>
<comment type="function">
    <text evidence="7">Allows the formation of correctly charged Gln-tRNA(Gln) through the transamidation of misacylated Glu-tRNA(Gln) in organisms which lack glutaminyl-tRNA synthetase. The reaction takes place in the presence of glutamine and ATP through an activated gamma-phospho-Glu-tRNA(Gln).</text>
</comment>
<dbReference type="InterPro" id="IPR036928">
    <property type="entry name" value="AS_sf"/>
</dbReference>
<comment type="catalytic activity">
    <reaction evidence="6 7">
        <text>L-glutamyl-tRNA(Gln) + L-glutamine + ATP + H2O = L-glutaminyl-tRNA(Gln) + L-glutamate + ADP + phosphate + H(+)</text>
        <dbReference type="Rhea" id="RHEA:17521"/>
        <dbReference type="Rhea" id="RHEA-COMP:9681"/>
        <dbReference type="Rhea" id="RHEA-COMP:9684"/>
        <dbReference type="ChEBI" id="CHEBI:15377"/>
        <dbReference type="ChEBI" id="CHEBI:15378"/>
        <dbReference type="ChEBI" id="CHEBI:29985"/>
        <dbReference type="ChEBI" id="CHEBI:30616"/>
        <dbReference type="ChEBI" id="CHEBI:43474"/>
        <dbReference type="ChEBI" id="CHEBI:58359"/>
        <dbReference type="ChEBI" id="CHEBI:78520"/>
        <dbReference type="ChEBI" id="CHEBI:78521"/>
        <dbReference type="ChEBI" id="CHEBI:456216"/>
        <dbReference type="EC" id="6.3.5.7"/>
    </reaction>
</comment>
<dbReference type="GO" id="GO:0030956">
    <property type="term" value="C:glutamyl-tRNA(Gln) amidotransferase complex"/>
    <property type="evidence" value="ECO:0007669"/>
    <property type="project" value="InterPro"/>
</dbReference>
<dbReference type="GO" id="GO:0050567">
    <property type="term" value="F:glutaminyl-tRNA synthase (glutamine-hydrolyzing) activity"/>
    <property type="evidence" value="ECO:0007669"/>
    <property type="project" value="UniProtKB-UniRule"/>
</dbReference>
<dbReference type="PANTHER" id="PTHR11895">
    <property type="entry name" value="TRANSAMIDASE"/>
    <property type="match status" value="1"/>
</dbReference>
<comment type="similarity">
    <text evidence="1 7">Belongs to the amidase family. GatA subfamily.</text>
</comment>
<keyword evidence="2 7" id="KW-0436">Ligase</keyword>
<dbReference type="Gene3D" id="3.90.1300.10">
    <property type="entry name" value="Amidase signature (AS) domain"/>
    <property type="match status" value="1"/>
</dbReference>
<evidence type="ECO:0000256" key="4">
    <source>
        <dbReference type="ARBA" id="ARBA00022840"/>
    </source>
</evidence>
<dbReference type="Proteomes" id="UP000229966">
    <property type="component" value="Unassembled WGS sequence"/>
</dbReference>
<accession>A0A2M7CHV9</accession>
<protein>
    <recommendedName>
        <fullName evidence="7">Glutamyl-tRNA(Gln) amidotransferase subunit A</fullName>
        <shortName evidence="7">Glu-ADT subunit A</shortName>
        <ecNumber evidence="7">6.3.5.7</ecNumber>
    </recommendedName>
</protein>
<dbReference type="GO" id="GO:0006412">
    <property type="term" value="P:translation"/>
    <property type="evidence" value="ECO:0007669"/>
    <property type="project" value="UniProtKB-UniRule"/>
</dbReference>
<feature type="active site" description="Acyl-ester intermediate" evidence="7">
    <location>
        <position position="178"/>
    </location>
</feature>
<proteinExistence type="inferred from homology"/>
<keyword evidence="3 7" id="KW-0547">Nucleotide-binding</keyword>
<dbReference type="InterPro" id="IPR020556">
    <property type="entry name" value="Amidase_CS"/>
</dbReference>
<evidence type="ECO:0000256" key="3">
    <source>
        <dbReference type="ARBA" id="ARBA00022741"/>
    </source>
</evidence>
<dbReference type="GO" id="GO:0016740">
    <property type="term" value="F:transferase activity"/>
    <property type="evidence" value="ECO:0007669"/>
    <property type="project" value="UniProtKB-KW"/>
</dbReference>
<comment type="subunit">
    <text evidence="7">Heterotrimer of A, B and C subunits.</text>
</comment>
<feature type="active site" description="Charge relay system" evidence="7">
    <location>
        <position position="79"/>
    </location>
</feature>
<dbReference type="InterPro" id="IPR004412">
    <property type="entry name" value="GatA"/>
</dbReference>
<keyword evidence="9" id="KW-0808">Transferase</keyword>
<comment type="caution">
    <text evidence="9">The sequence shown here is derived from an EMBL/GenBank/DDBJ whole genome shotgun (WGS) entry which is preliminary data.</text>
</comment>
<evidence type="ECO:0000256" key="7">
    <source>
        <dbReference type="HAMAP-Rule" id="MF_00120"/>
    </source>
</evidence>
<sequence length="472" mass="51059">MNLQNLTISQIQKDRKANKYSSASLTQAYFTAIEKYNSKLNAYLALCKEQAIVKARASDKRLAPGKLRSQLDGIPIAIKDVICTKGVKTTASSNILKNFIPPYSATVIEKLDQAGAVILGKTNLDAFAHGSSTENSDFGVTKNPWDMGRVPGGSSGGSAVVISAGLATIALGSDTGGSIRHPASLCGITGFKPTYGAVSRYGLIAMASSFDQIGPMASTAQDARILFDTISGKDDKDATSFDLDKPIRQSDKKKNFTIGIPKEFITDDVDPDVKKAIENAITILEKNGAKIKEISLPHAKYALAVYYIIQTTEVASNLARFSGVHFGEARDQFGQEAKRRIMLGTFVSSAGYADKYYQKAQEVRVLVKEDFDRAFKKVDLIVGPVAPSPAFKIGEKTGDPLKMYLSDILTVPVNPAGLPAISIPCGTVERNKKDLPVGLQIIGPQKADYDVLDLAEYFQQITDFHLLKPNLY</sequence>
<keyword evidence="5 7" id="KW-0648">Protein biosynthesis</keyword>
<dbReference type="GO" id="GO:0005524">
    <property type="term" value="F:ATP binding"/>
    <property type="evidence" value="ECO:0007669"/>
    <property type="project" value="UniProtKB-KW"/>
</dbReference>
<evidence type="ECO:0000256" key="6">
    <source>
        <dbReference type="ARBA" id="ARBA00047407"/>
    </source>
</evidence>
<dbReference type="PROSITE" id="PS00571">
    <property type="entry name" value="AMIDASES"/>
    <property type="match status" value="1"/>
</dbReference>
<evidence type="ECO:0000313" key="10">
    <source>
        <dbReference type="Proteomes" id="UP000229966"/>
    </source>
</evidence>
<evidence type="ECO:0000256" key="2">
    <source>
        <dbReference type="ARBA" id="ARBA00022598"/>
    </source>
</evidence>
<dbReference type="SUPFAM" id="SSF75304">
    <property type="entry name" value="Amidase signature (AS) enzymes"/>
    <property type="match status" value="1"/>
</dbReference>